<dbReference type="EMBL" id="MN740544">
    <property type="protein sequence ID" value="QHS77262.1"/>
    <property type="molecule type" value="Genomic_DNA"/>
</dbReference>
<dbReference type="AlphaFoldDB" id="A0A6C0AC65"/>
<evidence type="ECO:0000256" key="1">
    <source>
        <dbReference type="SAM" id="Phobius"/>
    </source>
</evidence>
<feature type="transmembrane region" description="Helical" evidence="1">
    <location>
        <begin position="53"/>
        <end position="71"/>
    </location>
</feature>
<keyword evidence="1" id="KW-1133">Transmembrane helix</keyword>
<proteinExistence type="predicted"/>
<evidence type="ECO:0000313" key="2">
    <source>
        <dbReference type="EMBL" id="QHS77262.1"/>
    </source>
</evidence>
<sequence length="110" mass="13719">MFTFLLSILLTIFDNYIDQNILDSYMRNSIFKIIQYRSKFLYLNSNKITWKYFVLKFFFTYFIMILLNFYSFTNFDFFTLISQTFLILRIIKLIIIKLKMTYDNYMIFRL</sequence>
<name>A0A6C0AC65_9ZZZZ</name>
<feature type="transmembrane region" description="Helical" evidence="1">
    <location>
        <begin position="77"/>
        <end position="96"/>
    </location>
</feature>
<protein>
    <submittedName>
        <fullName evidence="2">Uncharacterized protein</fullName>
    </submittedName>
</protein>
<reference evidence="2" key="1">
    <citation type="journal article" date="2020" name="Nature">
        <title>Giant virus diversity and host interactions through global metagenomics.</title>
        <authorList>
            <person name="Schulz F."/>
            <person name="Roux S."/>
            <person name="Paez-Espino D."/>
            <person name="Jungbluth S."/>
            <person name="Walsh D.A."/>
            <person name="Denef V.J."/>
            <person name="McMahon K.D."/>
            <person name="Konstantinidis K.T."/>
            <person name="Eloe-Fadrosh E.A."/>
            <person name="Kyrpides N.C."/>
            <person name="Woyke T."/>
        </authorList>
    </citation>
    <scope>NUCLEOTIDE SEQUENCE</scope>
    <source>
        <strain evidence="2">GVMAG-S-1004661-13</strain>
    </source>
</reference>
<accession>A0A6C0AC65</accession>
<organism evidence="2">
    <name type="scientific">viral metagenome</name>
    <dbReference type="NCBI Taxonomy" id="1070528"/>
    <lineage>
        <taxon>unclassified sequences</taxon>
        <taxon>metagenomes</taxon>
        <taxon>organismal metagenomes</taxon>
    </lineage>
</organism>
<keyword evidence="1" id="KW-0472">Membrane</keyword>
<keyword evidence="1" id="KW-0812">Transmembrane</keyword>